<organism evidence="2 3">
    <name type="scientific">Shewanella psychrophila</name>
    <dbReference type="NCBI Taxonomy" id="225848"/>
    <lineage>
        <taxon>Bacteria</taxon>
        <taxon>Pseudomonadati</taxon>
        <taxon>Pseudomonadota</taxon>
        <taxon>Gammaproteobacteria</taxon>
        <taxon>Alteromonadales</taxon>
        <taxon>Shewanellaceae</taxon>
        <taxon>Shewanella</taxon>
    </lineage>
</organism>
<keyword evidence="1" id="KW-1133">Transmembrane helix</keyword>
<dbReference type="AlphaFoldDB" id="A0A1S6HRN5"/>
<evidence type="ECO:0000256" key="1">
    <source>
        <dbReference type="SAM" id="Phobius"/>
    </source>
</evidence>
<keyword evidence="3" id="KW-1185">Reference proteome</keyword>
<keyword evidence="1" id="KW-0812">Transmembrane</keyword>
<evidence type="ECO:0000313" key="3">
    <source>
        <dbReference type="Proteomes" id="UP000189545"/>
    </source>
</evidence>
<proteinExistence type="predicted"/>
<keyword evidence="1" id="KW-0472">Membrane</keyword>
<accession>A0A1S6HRN5</accession>
<dbReference type="KEGG" id="spsw:Sps_03036"/>
<name>A0A1S6HRN5_9GAMM</name>
<feature type="transmembrane region" description="Helical" evidence="1">
    <location>
        <begin position="34"/>
        <end position="52"/>
    </location>
</feature>
<protein>
    <submittedName>
        <fullName evidence="2">Uncharacterized protein</fullName>
    </submittedName>
</protein>
<dbReference type="Proteomes" id="UP000189545">
    <property type="component" value="Chromosome"/>
</dbReference>
<feature type="transmembrane region" description="Helical" evidence="1">
    <location>
        <begin position="58"/>
        <end position="75"/>
    </location>
</feature>
<evidence type="ECO:0000313" key="2">
    <source>
        <dbReference type="EMBL" id="AQS38183.1"/>
    </source>
</evidence>
<dbReference type="EMBL" id="CP014782">
    <property type="protein sequence ID" value="AQS38183.1"/>
    <property type="molecule type" value="Genomic_DNA"/>
</dbReference>
<dbReference type="RefSeq" id="WP_149027285.1">
    <property type="nucleotide sequence ID" value="NZ_CP014782.1"/>
</dbReference>
<gene>
    <name evidence="2" type="ORF">Sps_03036</name>
</gene>
<sequence length="97" mass="11278">MNLKQFKQVQTQAQDEYIAKMESLLSKHKEAEDAFCIWLGIAILLGMIIFDMSELPNLLMGILAIPVLYAFIQLIQYKSEISMTRETYFASNREQRN</sequence>
<reference evidence="2 3" key="1">
    <citation type="submission" date="2016-03" db="EMBL/GenBank/DDBJ databases">
        <title>Complete genome sequence of Shewanella psychrophila WP2, a deep sea bacterium isolated from west Pacific sediment.</title>
        <authorList>
            <person name="Xu G."/>
            <person name="Jian H."/>
        </authorList>
    </citation>
    <scope>NUCLEOTIDE SEQUENCE [LARGE SCALE GENOMIC DNA]</scope>
    <source>
        <strain evidence="2 3">WP2</strain>
    </source>
</reference>